<gene>
    <name evidence="1" type="ORF">CTI12_AA412880</name>
</gene>
<dbReference type="AlphaFoldDB" id="A0A2U1M735"/>
<reference evidence="1 2" key="1">
    <citation type="journal article" date="2018" name="Mol. Plant">
        <title>The genome of Artemisia annua provides insight into the evolution of Asteraceae family and artemisinin biosynthesis.</title>
        <authorList>
            <person name="Shen Q."/>
            <person name="Zhang L."/>
            <person name="Liao Z."/>
            <person name="Wang S."/>
            <person name="Yan T."/>
            <person name="Shi P."/>
            <person name="Liu M."/>
            <person name="Fu X."/>
            <person name="Pan Q."/>
            <person name="Wang Y."/>
            <person name="Lv Z."/>
            <person name="Lu X."/>
            <person name="Zhang F."/>
            <person name="Jiang W."/>
            <person name="Ma Y."/>
            <person name="Chen M."/>
            <person name="Hao X."/>
            <person name="Li L."/>
            <person name="Tang Y."/>
            <person name="Lv G."/>
            <person name="Zhou Y."/>
            <person name="Sun X."/>
            <person name="Brodelius P.E."/>
            <person name="Rose J.K.C."/>
            <person name="Tang K."/>
        </authorList>
    </citation>
    <scope>NUCLEOTIDE SEQUENCE [LARGE SCALE GENOMIC DNA]</scope>
    <source>
        <strain evidence="2">cv. Huhao1</strain>
        <tissue evidence="1">Leaf</tissue>
    </source>
</reference>
<proteinExistence type="predicted"/>
<evidence type="ECO:0000313" key="2">
    <source>
        <dbReference type="Proteomes" id="UP000245207"/>
    </source>
</evidence>
<organism evidence="1 2">
    <name type="scientific">Artemisia annua</name>
    <name type="common">Sweet wormwood</name>
    <dbReference type="NCBI Taxonomy" id="35608"/>
    <lineage>
        <taxon>Eukaryota</taxon>
        <taxon>Viridiplantae</taxon>
        <taxon>Streptophyta</taxon>
        <taxon>Embryophyta</taxon>
        <taxon>Tracheophyta</taxon>
        <taxon>Spermatophyta</taxon>
        <taxon>Magnoliopsida</taxon>
        <taxon>eudicotyledons</taxon>
        <taxon>Gunneridae</taxon>
        <taxon>Pentapetalae</taxon>
        <taxon>asterids</taxon>
        <taxon>campanulids</taxon>
        <taxon>Asterales</taxon>
        <taxon>Asteraceae</taxon>
        <taxon>Asteroideae</taxon>
        <taxon>Anthemideae</taxon>
        <taxon>Artemisiinae</taxon>
        <taxon>Artemisia</taxon>
    </lineage>
</organism>
<keyword evidence="2" id="KW-1185">Reference proteome</keyword>
<dbReference type="EMBL" id="PKPP01006276">
    <property type="protein sequence ID" value="PWA57049.1"/>
    <property type="molecule type" value="Genomic_DNA"/>
</dbReference>
<keyword evidence="1" id="KW-0808">Transferase</keyword>
<dbReference type="OrthoDB" id="691957at2759"/>
<dbReference type="PANTHER" id="PTHR33116">
    <property type="entry name" value="REVERSE TRANSCRIPTASE ZINC-BINDING DOMAIN-CONTAINING PROTEIN-RELATED-RELATED"/>
    <property type="match status" value="1"/>
</dbReference>
<protein>
    <submittedName>
        <fullName evidence="1">Reverse transcriptase domain, Reverse transcriptase zinc-binding domain protein</fullName>
    </submittedName>
</protein>
<dbReference type="GO" id="GO:0003964">
    <property type="term" value="F:RNA-directed DNA polymerase activity"/>
    <property type="evidence" value="ECO:0007669"/>
    <property type="project" value="UniProtKB-KW"/>
</dbReference>
<keyword evidence="1" id="KW-0695">RNA-directed DNA polymerase</keyword>
<dbReference type="PANTHER" id="PTHR33116:SF78">
    <property type="entry name" value="OS12G0587133 PROTEIN"/>
    <property type="match status" value="1"/>
</dbReference>
<sequence>MPLMDTAIQGIAVYIKQLPLEEKTQLTRLENLLRILRCFRLASGIKVNLSKSALYGVGVDRNEVDWMAIISSIHGSFGGFNSNTESIKGSGLWIKILKAGWKINDSGVPFISSFKRKVVSALDKDCSIQQWVSASLENRDLWRRDLFLGREMQDLENFDSVVMGLSLHDGVDGFSVSILRSRIDSLELSQSDPATLWNVLIPKKVNIFFWRLTRNRLPPKQIWLTKMVKPIWDSISRWCNVHVSLARSQDFLELSCSVGLASVFTKTFDGILRITSWVIWKHRNEKIFKNKDMSTNVVVIEIKALSHLWIHSRSRGEYRKLE</sequence>
<comment type="caution">
    <text evidence="1">The sequence shown here is derived from an EMBL/GenBank/DDBJ whole genome shotgun (WGS) entry which is preliminary data.</text>
</comment>
<name>A0A2U1M735_ARTAN</name>
<keyword evidence="1" id="KW-0548">Nucleotidyltransferase</keyword>
<evidence type="ECO:0000313" key="1">
    <source>
        <dbReference type="EMBL" id="PWA57049.1"/>
    </source>
</evidence>
<dbReference type="Proteomes" id="UP000245207">
    <property type="component" value="Unassembled WGS sequence"/>
</dbReference>
<accession>A0A2U1M735</accession>